<keyword evidence="3 5" id="KW-0547">Nucleotide-binding</keyword>
<name>A0A3E0HLT2_9FLAO</name>
<dbReference type="SUPFAM" id="SSF52540">
    <property type="entry name" value="P-loop containing nucleoside triphosphate hydrolases"/>
    <property type="match status" value="1"/>
</dbReference>
<dbReference type="GO" id="GO:0004017">
    <property type="term" value="F:AMP kinase activity"/>
    <property type="evidence" value="ECO:0007669"/>
    <property type="project" value="UniProtKB-UniRule"/>
</dbReference>
<dbReference type="PRINTS" id="PR00094">
    <property type="entry name" value="ADENYLTKNASE"/>
</dbReference>
<comment type="caution">
    <text evidence="5">Lacks conserved residue(s) required for the propagation of feature annotation.</text>
</comment>
<keyword evidence="4 5" id="KW-0418">Kinase</keyword>
<evidence type="ECO:0000256" key="7">
    <source>
        <dbReference type="RuleBase" id="RU003331"/>
    </source>
</evidence>
<dbReference type="InterPro" id="IPR033690">
    <property type="entry name" value="Adenylat_kinase_CS"/>
</dbReference>
<evidence type="ECO:0000256" key="3">
    <source>
        <dbReference type="ARBA" id="ARBA00022741"/>
    </source>
</evidence>
<feature type="binding site" evidence="5">
    <location>
        <position position="145"/>
    </location>
    <ligand>
        <name>AMP</name>
        <dbReference type="ChEBI" id="CHEBI:456215"/>
    </ligand>
</feature>
<dbReference type="PANTHER" id="PTHR23359">
    <property type="entry name" value="NUCLEOTIDE KINASE"/>
    <property type="match status" value="1"/>
</dbReference>
<dbReference type="UniPathway" id="UPA00588">
    <property type="reaction ID" value="UER00649"/>
</dbReference>
<dbReference type="RefSeq" id="WP_115901513.1">
    <property type="nucleotide sequence ID" value="NZ_QUNS01000006.1"/>
</dbReference>
<dbReference type="Pfam" id="PF00406">
    <property type="entry name" value="ADK"/>
    <property type="match status" value="1"/>
</dbReference>
<evidence type="ECO:0000256" key="5">
    <source>
        <dbReference type="HAMAP-Rule" id="MF_00235"/>
    </source>
</evidence>
<dbReference type="OrthoDB" id="9805030at2"/>
<feature type="binding site" evidence="5">
    <location>
        <position position="36"/>
    </location>
    <ligand>
        <name>AMP</name>
        <dbReference type="ChEBI" id="CHEBI:456215"/>
    </ligand>
</feature>
<feature type="binding site" evidence="5">
    <location>
        <position position="31"/>
    </location>
    <ligand>
        <name>AMP</name>
        <dbReference type="ChEBI" id="CHEBI:456215"/>
    </ligand>
</feature>
<dbReference type="GO" id="GO:0005524">
    <property type="term" value="F:ATP binding"/>
    <property type="evidence" value="ECO:0007669"/>
    <property type="project" value="UniProtKB-UniRule"/>
</dbReference>
<keyword evidence="5" id="KW-0963">Cytoplasm</keyword>
<dbReference type="PROSITE" id="PS00113">
    <property type="entry name" value="ADENYLATE_KINASE"/>
    <property type="match status" value="1"/>
</dbReference>
<keyword evidence="5 7" id="KW-0067">ATP-binding</keyword>
<feature type="binding site" evidence="5">
    <location>
        <begin position="85"/>
        <end position="88"/>
    </location>
    <ligand>
        <name>AMP</name>
        <dbReference type="ChEBI" id="CHEBI:456215"/>
    </ligand>
</feature>
<gene>
    <name evidence="5" type="primary">adk</name>
    <name evidence="8" type="ORF">C7448_10620</name>
</gene>
<dbReference type="EMBL" id="QUNS01000006">
    <property type="protein sequence ID" value="REH47399.1"/>
    <property type="molecule type" value="Genomic_DNA"/>
</dbReference>
<keyword evidence="2 5" id="KW-0545">Nucleotide biosynthesis</keyword>
<dbReference type="Gene3D" id="3.40.50.300">
    <property type="entry name" value="P-loop containing nucleotide triphosphate hydrolases"/>
    <property type="match status" value="1"/>
</dbReference>
<comment type="subunit">
    <text evidence="5 7">Monomer.</text>
</comment>
<keyword evidence="1 5" id="KW-0808">Transferase</keyword>
<protein>
    <recommendedName>
        <fullName evidence="5 7">Adenylate kinase</fullName>
        <shortName evidence="5">AK</shortName>
        <ecNumber evidence="5 7">2.7.4.3</ecNumber>
    </recommendedName>
    <alternativeName>
        <fullName evidence="5">ATP-AMP transphosphorylase</fullName>
    </alternativeName>
    <alternativeName>
        <fullName evidence="5">ATP:AMP phosphotransferase</fullName>
    </alternativeName>
    <alternativeName>
        <fullName evidence="5">Adenylate monophosphate kinase</fullName>
    </alternativeName>
</protein>
<comment type="catalytic activity">
    <reaction evidence="5 7">
        <text>AMP + ATP = 2 ADP</text>
        <dbReference type="Rhea" id="RHEA:12973"/>
        <dbReference type="ChEBI" id="CHEBI:30616"/>
        <dbReference type="ChEBI" id="CHEBI:456215"/>
        <dbReference type="ChEBI" id="CHEBI:456216"/>
        <dbReference type="EC" id="2.7.4.3"/>
    </reaction>
</comment>
<feature type="binding site" evidence="5">
    <location>
        <position position="92"/>
    </location>
    <ligand>
        <name>AMP</name>
        <dbReference type="ChEBI" id="CHEBI:456215"/>
    </ligand>
</feature>
<dbReference type="GO" id="GO:0044209">
    <property type="term" value="P:AMP salvage"/>
    <property type="evidence" value="ECO:0007669"/>
    <property type="project" value="UniProtKB-UniRule"/>
</dbReference>
<dbReference type="HAMAP" id="MF_00235">
    <property type="entry name" value="Adenylate_kinase_Adk"/>
    <property type="match status" value="1"/>
</dbReference>
<evidence type="ECO:0000256" key="4">
    <source>
        <dbReference type="ARBA" id="ARBA00022777"/>
    </source>
</evidence>
<reference evidence="8 9" key="1">
    <citation type="submission" date="2018-08" db="EMBL/GenBank/DDBJ databases">
        <title>Genomic Encyclopedia of Type Strains, Phase IV (KMG-IV): sequencing the most valuable type-strain genomes for metagenomic binning, comparative biology and taxonomic classification.</title>
        <authorList>
            <person name="Goeker M."/>
        </authorList>
    </citation>
    <scope>NUCLEOTIDE SEQUENCE [LARGE SCALE GENOMIC DNA]</scope>
    <source>
        <strain evidence="8 9">DSM 18841</strain>
    </source>
</reference>
<organism evidence="8 9">
    <name type="scientific">Tenacibaculum gallaicum</name>
    <dbReference type="NCBI Taxonomy" id="561505"/>
    <lineage>
        <taxon>Bacteria</taxon>
        <taxon>Pseudomonadati</taxon>
        <taxon>Bacteroidota</taxon>
        <taxon>Flavobacteriia</taxon>
        <taxon>Flavobacteriales</taxon>
        <taxon>Flavobacteriaceae</taxon>
        <taxon>Tenacibaculum</taxon>
    </lineage>
</organism>
<evidence type="ECO:0000256" key="1">
    <source>
        <dbReference type="ARBA" id="ARBA00022679"/>
    </source>
</evidence>
<dbReference type="InterPro" id="IPR000850">
    <property type="entry name" value="Adenylat/UMP-CMP_kin"/>
</dbReference>
<comment type="similarity">
    <text evidence="5 6">Belongs to the adenylate kinase family.</text>
</comment>
<evidence type="ECO:0000313" key="9">
    <source>
        <dbReference type="Proteomes" id="UP000256884"/>
    </source>
</evidence>
<keyword evidence="9" id="KW-1185">Reference proteome</keyword>
<comment type="caution">
    <text evidence="8">The sequence shown here is derived from an EMBL/GenBank/DDBJ whole genome shotgun (WGS) entry which is preliminary data.</text>
</comment>
<evidence type="ECO:0000313" key="8">
    <source>
        <dbReference type="EMBL" id="REH47399.1"/>
    </source>
</evidence>
<dbReference type="GO" id="GO:0005737">
    <property type="term" value="C:cytoplasm"/>
    <property type="evidence" value="ECO:0007669"/>
    <property type="project" value="UniProtKB-SubCell"/>
</dbReference>
<dbReference type="AlphaFoldDB" id="A0A3E0HLT2"/>
<dbReference type="CDD" id="cd01428">
    <property type="entry name" value="ADK"/>
    <property type="match status" value="1"/>
</dbReference>
<comment type="function">
    <text evidence="5">Catalyzes the reversible transfer of the terminal phosphate group between ATP and AMP. Plays an important role in cellular energy homeostasis and in adenine nucleotide metabolism.</text>
</comment>
<comment type="domain">
    <text evidence="5">Consists of three domains, a large central CORE domain and two small peripheral domains, NMPbind and LID, which undergo movements during catalysis. The LID domain closes over the site of phosphoryl transfer upon ATP binding. Assembling and dissambling the active center during each catalytic cycle provides an effective means to prevent ATP hydrolysis.</text>
</comment>
<proteinExistence type="inferred from homology"/>
<feature type="region of interest" description="NMP" evidence="5">
    <location>
        <begin position="30"/>
        <end position="59"/>
    </location>
</feature>
<feature type="binding site" evidence="5">
    <location>
        <position position="127"/>
    </location>
    <ligand>
        <name>ATP</name>
        <dbReference type="ChEBI" id="CHEBI:30616"/>
    </ligand>
</feature>
<dbReference type="InterPro" id="IPR027417">
    <property type="entry name" value="P-loop_NTPase"/>
</dbReference>
<feature type="binding site" evidence="5">
    <location>
        <position position="133"/>
    </location>
    <ligand>
        <name>AMP</name>
        <dbReference type="ChEBI" id="CHEBI:456215"/>
    </ligand>
</feature>
<feature type="binding site" evidence="5">
    <location>
        <position position="174"/>
    </location>
    <ligand>
        <name>ATP</name>
        <dbReference type="ChEBI" id="CHEBI:30616"/>
    </ligand>
</feature>
<evidence type="ECO:0000256" key="2">
    <source>
        <dbReference type="ARBA" id="ARBA00022727"/>
    </source>
</evidence>
<sequence length="195" mass="22332">MNIIIFGPPLAGKGTQSKKIINDFNLTHLSTGDVLRKEKAKKSVLGLEAEEYSSKGLLAPDDLVMEIVEKFYTNQNDKNNFLFDGYPRNIKQAKHLINFLEKDQNAIDLIIHLKVPKDVLLERAKIRAIEENRKDDENQNTVLTRIDEFVNLTKQAINFIKEQGVTTIEVDGNQSVEEIYEIIYQKLNNLESEKS</sequence>
<accession>A0A3E0HLT2</accession>
<dbReference type="Proteomes" id="UP000256884">
    <property type="component" value="Unassembled WGS sequence"/>
</dbReference>
<evidence type="ECO:0000256" key="6">
    <source>
        <dbReference type="RuleBase" id="RU003330"/>
    </source>
</evidence>
<comment type="pathway">
    <text evidence="5">Purine metabolism; AMP biosynthesis via salvage pathway; AMP from ADP: step 1/1.</text>
</comment>
<comment type="subcellular location">
    <subcellularLocation>
        <location evidence="5 7">Cytoplasm</location>
    </subcellularLocation>
</comment>
<dbReference type="EC" id="2.7.4.3" evidence="5 7"/>